<evidence type="ECO:0000313" key="1">
    <source>
        <dbReference type="EMBL" id="GCL37488.1"/>
    </source>
</evidence>
<accession>A0A480A1W5</accession>
<proteinExistence type="predicted"/>
<organism evidence="1 2">
    <name type="scientific">Sphaerospermopsis reniformis</name>
    <dbReference type="NCBI Taxonomy" id="531300"/>
    <lineage>
        <taxon>Bacteria</taxon>
        <taxon>Bacillati</taxon>
        <taxon>Cyanobacteriota</taxon>
        <taxon>Cyanophyceae</taxon>
        <taxon>Nostocales</taxon>
        <taxon>Aphanizomenonaceae</taxon>
        <taxon>Sphaerospermopsis</taxon>
    </lineage>
</organism>
<name>A0A480A1W5_9CYAN</name>
<keyword evidence="2" id="KW-1185">Reference proteome</keyword>
<protein>
    <submittedName>
        <fullName evidence="1">Uncharacterized protein</fullName>
    </submittedName>
</protein>
<dbReference type="Proteomes" id="UP000300142">
    <property type="component" value="Unassembled WGS sequence"/>
</dbReference>
<evidence type="ECO:0000313" key="2">
    <source>
        <dbReference type="Proteomes" id="UP000300142"/>
    </source>
</evidence>
<sequence>MLIPCLLNQKHGIEICQFGNLYITVTGCHKEQVTGDSVKSLLLFGFYHQLIDVLTWAIAITTNSFLRFDSKSYFTDVASKKK</sequence>
<reference evidence="2" key="1">
    <citation type="submission" date="2019-02" db="EMBL/GenBank/DDBJ databases">
        <title>Draft genome sequence of Sphaerospermopsis reniformis NIES-1949.</title>
        <authorList>
            <person name="Yamaguchi H."/>
            <person name="Suzuki S."/>
            <person name="Kawachi M."/>
        </authorList>
    </citation>
    <scope>NUCLEOTIDE SEQUENCE [LARGE SCALE GENOMIC DNA]</scope>
    <source>
        <strain evidence="2">NIES-1949</strain>
    </source>
</reference>
<dbReference type="AlphaFoldDB" id="A0A480A1W5"/>
<gene>
    <name evidence="1" type="ORF">SR1949_25990</name>
</gene>
<comment type="caution">
    <text evidence="1">The sequence shown here is derived from an EMBL/GenBank/DDBJ whole genome shotgun (WGS) entry which is preliminary data.</text>
</comment>
<dbReference type="EMBL" id="BJCE01000080">
    <property type="protein sequence ID" value="GCL37488.1"/>
    <property type="molecule type" value="Genomic_DNA"/>
</dbReference>